<dbReference type="Proteomes" id="UP000242180">
    <property type="component" value="Unassembled WGS sequence"/>
</dbReference>
<dbReference type="InParanoid" id="A0A1X2H6B1"/>
<name>A0A1X2H6B1_SYNRA</name>
<evidence type="ECO:0000313" key="1">
    <source>
        <dbReference type="EMBL" id="ORY94018.1"/>
    </source>
</evidence>
<comment type="caution">
    <text evidence="1">The sequence shown here is derived from an EMBL/GenBank/DDBJ whole genome shotgun (WGS) entry which is preliminary data.</text>
</comment>
<proteinExistence type="predicted"/>
<keyword evidence="2" id="KW-1185">Reference proteome</keyword>
<sequence length="84" mass="9696">MVLMEPLQTPSDAEGWKQMLIGRTLVDTEEAAAQASTSEIFPISQLPERRRILKPRDPVTEDYYPDRLNVFITEDMKVTDCYYA</sequence>
<organism evidence="1 2">
    <name type="scientific">Syncephalastrum racemosum</name>
    <name type="common">Filamentous fungus</name>
    <dbReference type="NCBI Taxonomy" id="13706"/>
    <lineage>
        <taxon>Eukaryota</taxon>
        <taxon>Fungi</taxon>
        <taxon>Fungi incertae sedis</taxon>
        <taxon>Mucoromycota</taxon>
        <taxon>Mucoromycotina</taxon>
        <taxon>Mucoromycetes</taxon>
        <taxon>Mucorales</taxon>
        <taxon>Syncephalastraceae</taxon>
        <taxon>Syncephalastrum</taxon>
    </lineage>
</organism>
<reference evidence="1 2" key="1">
    <citation type="submission" date="2016-07" db="EMBL/GenBank/DDBJ databases">
        <title>Pervasive Adenine N6-methylation of Active Genes in Fungi.</title>
        <authorList>
            <consortium name="DOE Joint Genome Institute"/>
            <person name="Mondo S.J."/>
            <person name="Dannebaum R.O."/>
            <person name="Kuo R.C."/>
            <person name="Labutti K."/>
            <person name="Haridas S."/>
            <person name="Kuo A."/>
            <person name="Salamov A."/>
            <person name="Ahrendt S.R."/>
            <person name="Lipzen A."/>
            <person name="Sullivan W."/>
            <person name="Andreopoulos W.B."/>
            <person name="Clum A."/>
            <person name="Lindquist E."/>
            <person name="Daum C."/>
            <person name="Ramamoorthy G.K."/>
            <person name="Gryganskyi A."/>
            <person name="Culley D."/>
            <person name="Magnuson J.K."/>
            <person name="James T.Y."/>
            <person name="O'Malley M.A."/>
            <person name="Stajich J.E."/>
            <person name="Spatafora J.W."/>
            <person name="Visel A."/>
            <person name="Grigoriev I.V."/>
        </authorList>
    </citation>
    <scope>NUCLEOTIDE SEQUENCE [LARGE SCALE GENOMIC DNA]</scope>
    <source>
        <strain evidence="1 2">NRRL 2496</strain>
    </source>
</reference>
<evidence type="ECO:0000313" key="2">
    <source>
        <dbReference type="Proteomes" id="UP000242180"/>
    </source>
</evidence>
<accession>A0A1X2H6B1</accession>
<dbReference type="EMBL" id="MCGN01000008">
    <property type="protein sequence ID" value="ORY94018.1"/>
    <property type="molecule type" value="Genomic_DNA"/>
</dbReference>
<protein>
    <submittedName>
        <fullName evidence="1">Uncharacterized protein</fullName>
    </submittedName>
</protein>
<dbReference type="Gene3D" id="3.30.10.10">
    <property type="entry name" value="Trypsin Inhibitor V, subunit A"/>
    <property type="match status" value="1"/>
</dbReference>
<gene>
    <name evidence="1" type="ORF">BCR43DRAFT_495733</name>
</gene>
<dbReference type="OMA" id="AMTMDHR"/>
<dbReference type="AlphaFoldDB" id="A0A1X2H6B1"/>
<dbReference type="OrthoDB" id="10013825at2759"/>